<dbReference type="Proteomes" id="UP001341840">
    <property type="component" value="Unassembled WGS sequence"/>
</dbReference>
<protein>
    <recommendedName>
        <fullName evidence="1">ADP-ribosyl cyclase/cyclic ADP-ribose hydrolase</fullName>
        <ecNumber evidence="1">3.2.2.6</ecNumber>
    </recommendedName>
</protein>
<evidence type="ECO:0000259" key="5">
    <source>
        <dbReference type="PROSITE" id="PS50104"/>
    </source>
</evidence>
<keyword evidence="3" id="KW-0520">NAD</keyword>
<feature type="domain" description="TIR" evidence="5">
    <location>
        <begin position="20"/>
        <end position="185"/>
    </location>
</feature>
<evidence type="ECO:0000256" key="3">
    <source>
        <dbReference type="ARBA" id="ARBA00023027"/>
    </source>
</evidence>
<dbReference type="PANTHER" id="PTHR32009">
    <property type="entry name" value="TMV RESISTANCE PROTEIN N-LIKE"/>
    <property type="match status" value="1"/>
</dbReference>
<keyword evidence="2" id="KW-0378">Hydrolase</keyword>
<reference evidence="6 7" key="1">
    <citation type="journal article" date="2023" name="Plants (Basel)">
        <title>Bridging the Gap: Combining Genomics and Transcriptomics Approaches to Understand Stylosanthes scabra, an Orphan Legume from the Brazilian Caatinga.</title>
        <authorList>
            <person name="Ferreira-Neto J.R.C."/>
            <person name="da Silva M.D."/>
            <person name="Binneck E."/>
            <person name="de Melo N.F."/>
            <person name="da Silva R.H."/>
            <person name="de Melo A.L.T.M."/>
            <person name="Pandolfi V."/>
            <person name="Bustamante F.O."/>
            <person name="Brasileiro-Vidal A.C."/>
            <person name="Benko-Iseppon A.M."/>
        </authorList>
    </citation>
    <scope>NUCLEOTIDE SEQUENCE [LARGE SCALE GENOMIC DNA]</scope>
    <source>
        <tissue evidence="6">Leaves</tissue>
    </source>
</reference>
<evidence type="ECO:0000313" key="6">
    <source>
        <dbReference type="EMBL" id="MED6159795.1"/>
    </source>
</evidence>
<dbReference type="SUPFAM" id="SSF52200">
    <property type="entry name" value="Toll/Interleukin receptor TIR domain"/>
    <property type="match status" value="1"/>
</dbReference>
<name>A0ABU6UEU2_9FABA</name>
<sequence length="188" mass="21880">MASASSSTSIPPRSQPPTSYSHHVFLSFRGEDTRTRFISHLFAALERKGIRTYKDDKNLRKGNVISDELMKAIEESMFAVIVFSPEYASSRWCLDELCQIIECKDKKGLQMVQVFYHVEPSHVRYQKGTFEKAFEEHEQKGRYDSEKIQRWRKALNQVTEHSGWTCNSEPFCYNGRFVFRSVIGFVFG</sequence>
<dbReference type="Gene3D" id="3.40.50.10140">
    <property type="entry name" value="Toll/interleukin-1 receptor homology (TIR) domain"/>
    <property type="match status" value="1"/>
</dbReference>
<evidence type="ECO:0000256" key="1">
    <source>
        <dbReference type="ARBA" id="ARBA00011982"/>
    </source>
</evidence>
<evidence type="ECO:0000256" key="2">
    <source>
        <dbReference type="ARBA" id="ARBA00022801"/>
    </source>
</evidence>
<dbReference type="Pfam" id="PF01582">
    <property type="entry name" value="TIR"/>
    <property type="match status" value="1"/>
</dbReference>
<dbReference type="InterPro" id="IPR035897">
    <property type="entry name" value="Toll_tir_struct_dom_sf"/>
</dbReference>
<accession>A0ABU6UEU2</accession>
<dbReference type="InterPro" id="IPR000157">
    <property type="entry name" value="TIR_dom"/>
</dbReference>
<dbReference type="PANTHER" id="PTHR32009:SF39">
    <property type="entry name" value="TIR DOMAIN-CONTAINING PROTEIN"/>
    <property type="match status" value="1"/>
</dbReference>
<dbReference type="EMBL" id="JASCZI010121107">
    <property type="protein sequence ID" value="MED6159795.1"/>
    <property type="molecule type" value="Genomic_DNA"/>
</dbReference>
<comment type="catalytic activity">
    <reaction evidence="4">
        <text>NAD(+) + H2O = ADP-D-ribose + nicotinamide + H(+)</text>
        <dbReference type="Rhea" id="RHEA:16301"/>
        <dbReference type="ChEBI" id="CHEBI:15377"/>
        <dbReference type="ChEBI" id="CHEBI:15378"/>
        <dbReference type="ChEBI" id="CHEBI:17154"/>
        <dbReference type="ChEBI" id="CHEBI:57540"/>
        <dbReference type="ChEBI" id="CHEBI:57967"/>
        <dbReference type="EC" id="3.2.2.6"/>
    </reaction>
    <physiologicalReaction direction="left-to-right" evidence="4">
        <dbReference type="Rhea" id="RHEA:16302"/>
    </physiologicalReaction>
</comment>
<keyword evidence="7" id="KW-1185">Reference proteome</keyword>
<organism evidence="6 7">
    <name type="scientific">Stylosanthes scabra</name>
    <dbReference type="NCBI Taxonomy" id="79078"/>
    <lineage>
        <taxon>Eukaryota</taxon>
        <taxon>Viridiplantae</taxon>
        <taxon>Streptophyta</taxon>
        <taxon>Embryophyta</taxon>
        <taxon>Tracheophyta</taxon>
        <taxon>Spermatophyta</taxon>
        <taxon>Magnoliopsida</taxon>
        <taxon>eudicotyledons</taxon>
        <taxon>Gunneridae</taxon>
        <taxon>Pentapetalae</taxon>
        <taxon>rosids</taxon>
        <taxon>fabids</taxon>
        <taxon>Fabales</taxon>
        <taxon>Fabaceae</taxon>
        <taxon>Papilionoideae</taxon>
        <taxon>50 kb inversion clade</taxon>
        <taxon>dalbergioids sensu lato</taxon>
        <taxon>Dalbergieae</taxon>
        <taxon>Pterocarpus clade</taxon>
        <taxon>Stylosanthes</taxon>
    </lineage>
</organism>
<comment type="caution">
    <text evidence="6">The sequence shown here is derived from an EMBL/GenBank/DDBJ whole genome shotgun (WGS) entry which is preliminary data.</text>
</comment>
<evidence type="ECO:0000313" key="7">
    <source>
        <dbReference type="Proteomes" id="UP001341840"/>
    </source>
</evidence>
<evidence type="ECO:0000256" key="4">
    <source>
        <dbReference type="ARBA" id="ARBA00047304"/>
    </source>
</evidence>
<dbReference type="EC" id="3.2.2.6" evidence="1"/>
<proteinExistence type="predicted"/>
<dbReference type="SMART" id="SM00255">
    <property type="entry name" value="TIR"/>
    <property type="match status" value="1"/>
</dbReference>
<dbReference type="PROSITE" id="PS50104">
    <property type="entry name" value="TIR"/>
    <property type="match status" value="1"/>
</dbReference>
<gene>
    <name evidence="6" type="ORF">PIB30_045541</name>
</gene>